<accession>A0A0N8GL04</accession>
<keyword evidence="9" id="KW-0046">Antibiotic resistance</keyword>
<gene>
    <name evidence="12" type="ORF">ADM99_12855</name>
</gene>
<evidence type="ECO:0000256" key="9">
    <source>
        <dbReference type="ARBA" id="ARBA00023251"/>
    </source>
</evidence>
<evidence type="ECO:0000256" key="4">
    <source>
        <dbReference type="ARBA" id="ARBA00015154"/>
    </source>
</evidence>
<evidence type="ECO:0000256" key="11">
    <source>
        <dbReference type="PIRSR" id="PIRSR015852-1"/>
    </source>
</evidence>
<evidence type="ECO:0000256" key="8">
    <source>
        <dbReference type="ARBA" id="ARBA00022691"/>
    </source>
</evidence>
<evidence type="ECO:0000256" key="10">
    <source>
        <dbReference type="ARBA" id="ARBA00033062"/>
    </source>
</evidence>
<protein>
    <recommendedName>
        <fullName evidence="4">16S rRNA (guanine(1405)-N(7))-methyltransferase</fullName>
        <ecNumber evidence="3">2.1.1.179</ecNumber>
    </recommendedName>
    <alternativeName>
        <fullName evidence="10">16S rRNA m7G1405 methyltransferase</fullName>
    </alternativeName>
</protein>
<evidence type="ECO:0000256" key="7">
    <source>
        <dbReference type="ARBA" id="ARBA00022679"/>
    </source>
</evidence>
<dbReference type="Gene3D" id="1.10.8.10">
    <property type="entry name" value="DNA helicase RuvA subunit, C-terminal domain"/>
    <property type="match status" value="1"/>
</dbReference>
<dbReference type="Gene3D" id="3.40.50.150">
    <property type="entry name" value="Vaccinia Virus protein VP39"/>
    <property type="match status" value="1"/>
</dbReference>
<dbReference type="InterPro" id="IPR029063">
    <property type="entry name" value="SAM-dependent_MTases_sf"/>
</dbReference>
<feature type="binding site" evidence="11">
    <location>
        <position position="153"/>
    </location>
    <ligand>
        <name>S-adenosyl-L-methionine</name>
        <dbReference type="ChEBI" id="CHEBI:59789"/>
    </ligand>
</feature>
<evidence type="ECO:0000256" key="6">
    <source>
        <dbReference type="ARBA" id="ARBA00022603"/>
    </source>
</evidence>
<dbReference type="EMBL" id="LGCK01000012">
    <property type="protein sequence ID" value="KPL71146.1"/>
    <property type="molecule type" value="Genomic_DNA"/>
</dbReference>
<evidence type="ECO:0000256" key="5">
    <source>
        <dbReference type="ARBA" id="ARBA00022552"/>
    </source>
</evidence>
<comment type="caution">
    <text evidence="12">The sequence shown here is derived from an EMBL/GenBank/DDBJ whole genome shotgun (WGS) entry which is preliminary data.</text>
</comment>
<dbReference type="AlphaFoldDB" id="A0A0N8GL04"/>
<proteinExistence type="inferred from homology"/>
<dbReference type="OrthoDB" id="3352509at2"/>
<dbReference type="RefSeq" id="WP_062422899.1">
    <property type="nucleotide sequence ID" value="NZ_BBYA01000011.1"/>
</dbReference>
<keyword evidence="13" id="KW-1185">Reference proteome</keyword>
<keyword evidence="5" id="KW-0698">rRNA processing</keyword>
<keyword evidence="7" id="KW-0808">Transferase</keyword>
<name>A0A0N8GL04_9CHLR</name>
<dbReference type="PIRSF" id="PIRSF015852">
    <property type="entry name" value="RRNA_mtase_Grm"/>
    <property type="match status" value="1"/>
</dbReference>
<organism evidence="12 13">
    <name type="scientific">Leptolinea tardivitalis</name>
    <dbReference type="NCBI Taxonomy" id="229920"/>
    <lineage>
        <taxon>Bacteria</taxon>
        <taxon>Bacillati</taxon>
        <taxon>Chloroflexota</taxon>
        <taxon>Anaerolineae</taxon>
        <taxon>Anaerolineales</taxon>
        <taxon>Anaerolineaceae</taxon>
        <taxon>Leptolinea</taxon>
    </lineage>
</organism>
<reference evidence="12 13" key="1">
    <citation type="submission" date="2015-07" db="EMBL/GenBank/DDBJ databases">
        <title>Genome sequence of Leptolinea tardivitalis DSM 16556.</title>
        <authorList>
            <person name="Hemp J."/>
            <person name="Ward L.M."/>
            <person name="Pace L.A."/>
            <person name="Fischer W.W."/>
        </authorList>
    </citation>
    <scope>NUCLEOTIDE SEQUENCE [LARGE SCALE GENOMIC DNA]</scope>
    <source>
        <strain evidence="12 13">YMTK-2</strain>
    </source>
</reference>
<dbReference type="Pfam" id="PF07091">
    <property type="entry name" value="FmrO"/>
    <property type="match status" value="1"/>
</dbReference>
<dbReference type="EC" id="2.1.1.179" evidence="3"/>
<dbReference type="GO" id="GO:0046677">
    <property type="term" value="P:response to antibiotic"/>
    <property type="evidence" value="ECO:0007669"/>
    <property type="project" value="UniProtKB-KW"/>
</dbReference>
<evidence type="ECO:0000313" key="13">
    <source>
        <dbReference type="Proteomes" id="UP000050430"/>
    </source>
</evidence>
<dbReference type="InterPro" id="IPR025981">
    <property type="entry name" value="rRNA_MeTrfase"/>
</dbReference>
<feature type="binding site" evidence="11">
    <location>
        <position position="130"/>
    </location>
    <ligand>
        <name>S-adenosyl-L-methionine</name>
        <dbReference type="ChEBI" id="CHEBI:59789"/>
    </ligand>
</feature>
<sequence>MKTSNEDPVELAQSILTSRKYKALNLPPETVIDLIRHALDHGLKPVQAVDDAREKLHIIVAPYLGDPDYPQTIKELELMGTFTNADSLRTFSLKMLESHASTRERIPLLDHFYHQIFSVTGVPHSLLDLACAMHPFAYPWMDFPSDSLYQAYDLHQPRVNLINQYFHAARVNGQAFYGDILLNPPHQQADVAFFFKEAHRFEQRQKGCNRAFWQALNVHWLVVSLPATNLTGRFDLADRQRKLVYETLSGLDLPVTEILVGNELIFCIQKDSA</sequence>
<feature type="binding site" evidence="11">
    <location>
        <begin position="99"/>
        <end position="105"/>
    </location>
    <ligand>
        <name>S-adenosyl-L-methionine</name>
        <dbReference type="ChEBI" id="CHEBI:59789"/>
    </ligand>
</feature>
<feature type="binding site" evidence="11">
    <location>
        <begin position="179"/>
        <end position="180"/>
    </location>
    <ligand>
        <name>S-adenosyl-L-methionine</name>
        <dbReference type="ChEBI" id="CHEBI:59789"/>
    </ligand>
</feature>
<evidence type="ECO:0000256" key="2">
    <source>
        <dbReference type="ARBA" id="ARBA00005487"/>
    </source>
</evidence>
<dbReference type="InterPro" id="IPR010769">
    <property type="entry name" value="rRNA_MeTrfase_GmN_bac"/>
</dbReference>
<dbReference type="Proteomes" id="UP000050430">
    <property type="component" value="Unassembled WGS sequence"/>
</dbReference>
<comment type="similarity">
    <text evidence="2">Belongs to the methyltransferase superfamily. Aminoglycoside resistance family.</text>
</comment>
<keyword evidence="6" id="KW-0489">Methyltransferase</keyword>
<dbReference type="GO" id="GO:0008649">
    <property type="term" value="F:rRNA methyltransferase activity"/>
    <property type="evidence" value="ECO:0007669"/>
    <property type="project" value="InterPro"/>
</dbReference>
<comment type="catalytic activity">
    <reaction evidence="1">
        <text>guanosine(1405) in 16S rRNA + S-adenosyl-L-methionine = N(7)-methylguanosine(1405) in 16S rRNA + S-adenosyl-L-homocysteine</text>
        <dbReference type="Rhea" id="RHEA:42772"/>
        <dbReference type="Rhea" id="RHEA-COMP:10225"/>
        <dbReference type="Rhea" id="RHEA-COMP:10226"/>
        <dbReference type="ChEBI" id="CHEBI:57856"/>
        <dbReference type="ChEBI" id="CHEBI:59789"/>
        <dbReference type="ChEBI" id="CHEBI:74269"/>
        <dbReference type="ChEBI" id="CHEBI:74480"/>
        <dbReference type="EC" id="2.1.1.179"/>
    </reaction>
</comment>
<keyword evidence="8 11" id="KW-0949">S-adenosyl-L-methionine</keyword>
<evidence type="ECO:0000256" key="1">
    <source>
        <dbReference type="ARBA" id="ARBA00001643"/>
    </source>
</evidence>
<evidence type="ECO:0000256" key="3">
    <source>
        <dbReference type="ARBA" id="ARBA00012300"/>
    </source>
</evidence>
<evidence type="ECO:0000313" key="12">
    <source>
        <dbReference type="EMBL" id="KPL71146.1"/>
    </source>
</evidence>